<sequence>MPDSMDSNAKQATSSASICEQVTNHKMHTVQAMTGTGSPHTTSIETPPSPPVTVPLSTTMVCGIPFSDVPLACNIRQLSKLKRFLSTLQQFGNEISPEVGERVHAFILGLVNSSLTIEEFHQKVQDVTGYPLRPFVIPFLKSHLPMLHSEILHFARLAKQTPQQYLRQYEQAVLDSAAHPSGEPFEIFQLDSKENRKRRTPSDSDLRRPVESNGYSDTSSEGPYPTKRHLTLPNLNIGSRLSPAVTANHVHSNISFRFDDSSVFRMRERDRYERYERTFQREVSEERDMEDEWRNIHTMLNCILGMVDKTKRALAILQQRSHVEWNDFSPWTRRHLEVGEFDMKKSNNDILTRCKSAEERVSEVRRRAEEAVKEMKRQAVTELQKAVSAAESKANELLAVERTKMERLISEARRQGSEEALASINQQEDSTENCWNCGRKANETCSGCKVARYCGSFCQHRDWESHHKICGNNISGSTPITTISSETSKVAKASTPTNDQNSPSPKTMNRTEKQANI</sequence>
<protein>
    <submittedName>
        <fullName evidence="15 16">Protein CBFA2T1-like isoform X1</fullName>
    </submittedName>
</protein>
<dbReference type="InterPro" id="IPR002893">
    <property type="entry name" value="Znf_MYND"/>
</dbReference>
<feature type="region of interest" description="Disordered" evidence="11">
    <location>
        <begin position="32"/>
        <end position="51"/>
    </location>
</feature>
<keyword evidence="6" id="KW-0805">Transcription regulation</keyword>
<evidence type="ECO:0000256" key="10">
    <source>
        <dbReference type="SAM" id="Coils"/>
    </source>
</evidence>
<evidence type="ECO:0000256" key="3">
    <source>
        <dbReference type="ARBA" id="ARBA00022723"/>
    </source>
</evidence>
<evidence type="ECO:0000256" key="2">
    <source>
        <dbReference type="ARBA" id="ARBA00022491"/>
    </source>
</evidence>
<evidence type="ECO:0000313" key="16">
    <source>
        <dbReference type="RefSeq" id="XP_022248769.1"/>
    </source>
</evidence>
<dbReference type="GeneID" id="106465206"/>
<feature type="region of interest" description="Disordered" evidence="11">
    <location>
        <begin position="187"/>
        <end position="229"/>
    </location>
</feature>
<keyword evidence="5" id="KW-0862">Zinc</keyword>
<accession>A0ABM1SYR3</accession>
<keyword evidence="10" id="KW-0175">Coiled coil</keyword>
<dbReference type="PROSITE" id="PS01360">
    <property type="entry name" value="ZF_MYND_1"/>
    <property type="match status" value="1"/>
</dbReference>
<evidence type="ECO:0000256" key="11">
    <source>
        <dbReference type="SAM" id="MobiDB-lite"/>
    </source>
</evidence>
<feature type="region of interest" description="Disordered" evidence="11">
    <location>
        <begin position="486"/>
        <end position="517"/>
    </location>
</feature>
<name>A0ABM1SYR3_LIMPO</name>
<feature type="compositionally biased region" description="Basic and acidic residues" evidence="11">
    <location>
        <begin position="200"/>
        <end position="210"/>
    </location>
</feature>
<dbReference type="Gene3D" id="6.10.140.2220">
    <property type="match status" value="1"/>
</dbReference>
<dbReference type="Gene3D" id="6.10.250.230">
    <property type="match status" value="1"/>
</dbReference>
<gene>
    <name evidence="15 16" type="primary">LOC106465206</name>
</gene>
<organism evidence="14 16">
    <name type="scientific">Limulus polyphemus</name>
    <name type="common">Atlantic horseshoe crab</name>
    <dbReference type="NCBI Taxonomy" id="6850"/>
    <lineage>
        <taxon>Eukaryota</taxon>
        <taxon>Metazoa</taxon>
        <taxon>Ecdysozoa</taxon>
        <taxon>Arthropoda</taxon>
        <taxon>Chelicerata</taxon>
        <taxon>Merostomata</taxon>
        <taxon>Xiphosura</taxon>
        <taxon>Limulidae</taxon>
        <taxon>Limulus</taxon>
    </lineage>
</organism>
<dbReference type="SMART" id="SM00549">
    <property type="entry name" value="TAFH"/>
    <property type="match status" value="1"/>
</dbReference>
<keyword evidence="2" id="KW-0678">Repressor</keyword>
<dbReference type="RefSeq" id="XP_022248768.1">
    <property type="nucleotide sequence ID" value="XM_022393060.1"/>
</dbReference>
<feature type="compositionally biased region" description="Polar residues" evidence="11">
    <location>
        <begin position="494"/>
        <end position="508"/>
    </location>
</feature>
<dbReference type="Pfam" id="PF07531">
    <property type="entry name" value="TAFH"/>
    <property type="match status" value="1"/>
</dbReference>
<comment type="subcellular location">
    <subcellularLocation>
        <location evidence="1">Nucleus</location>
    </subcellularLocation>
</comment>
<feature type="domain" description="MYND-type" evidence="12">
    <location>
        <begin position="434"/>
        <end position="470"/>
    </location>
</feature>
<dbReference type="SUPFAM" id="SSF144232">
    <property type="entry name" value="HIT/MYND zinc finger-like"/>
    <property type="match status" value="1"/>
</dbReference>
<dbReference type="InterPro" id="IPR013289">
    <property type="entry name" value="CBFA2T1/2/3"/>
</dbReference>
<feature type="coiled-coil region" evidence="10">
    <location>
        <begin position="347"/>
        <end position="415"/>
    </location>
</feature>
<dbReference type="InterPro" id="IPR037249">
    <property type="entry name" value="TAFH/NHR1_dom_sf"/>
</dbReference>
<evidence type="ECO:0000256" key="8">
    <source>
        <dbReference type="ARBA" id="ARBA00023242"/>
    </source>
</evidence>
<proteinExistence type="predicted"/>
<dbReference type="PRINTS" id="PR01875">
    <property type="entry name" value="ETOFAMILY"/>
</dbReference>
<keyword evidence="14" id="KW-1185">Reference proteome</keyword>
<keyword evidence="7" id="KW-0804">Transcription</keyword>
<keyword evidence="4 9" id="KW-0863">Zinc-finger</keyword>
<evidence type="ECO:0000259" key="13">
    <source>
        <dbReference type="PROSITE" id="PS51119"/>
    </source>
</evidence>
<evidence type="ECO:0000256" key="9">
    <source>
        <dbReference type="PROSITE-ProRule" id="PRU00134"/>
    </source>
</evidence>
<keyword evidence="3" id="KW-0479">Metal-binding</keyword>
<keyword evidence="8" id="KW-0539">Nucleus</keyword>
<dbReference type="SUPFAM" id="SSF158553">
    <property type="entry name" value="TAFH domain-like"/>
    <property type="match status" value="1"/>
</dbReference>
<dbReference type="PROSITE" id="PS51119">
    <property type="entry name" value="TAFH"/>
    <property type="match status" value="1"/>
</dbReference>
<evidence type="ECO:0000256" key="4">
    <source>
        <dbReference type="ARBA" id="ARBA00022771"/>
    </source>
</evidence>
<evidence type="ECO:0000313" key="15">
    <source>
        <dbReference type="RefSeq" id="XP_022248768.1"/>
    </source>
</evidence>
<evidence type="ECO:0000256" key="1">
    <source>
        <dbReference type="ARBA" id="ARBA00004123"/>
    </source>
</evidence>
<dbReference type="PANTHER" id="PTHR10379">
    <property type="entry name" value="MTG8 ETO EIGHT TWENTY ONE PROTEIN"/>
    <property type="match status" value="1"/>
</dbReference>
<evidence type="ECO:0000259" key="12">
    <source>
        <dbReference type="PROSITE" id="PS50865"/>
    </source>
</evidence>
<evidence type="ECO:0000256" key="7">
    <source>
        <dbReference type="ARBA" id="ARBA00023163"/>
    </source>
</evidence>
<reference evidence="15 16" key="1">
    <citation type="submission" date="2025-05" db="UniProtKB">
        <authorList>
            <consortium name="RefSeq"/>
        </authorList>
    </citation>
    <scope>IDENTIFICATION</scope>
    <source>
        <tissue evidence="15 16">Muscle</tissue>
    </source>
</reference>
<dbReference type="InterPro" id="IPR003894">
    <property type="entry name" value="TAFH_NHR1"/>
</dbReference>
<evidence type="ECO:0000256" key="5">
    <source>
        <dbReference type="ARBA" id="ARBA00022833"/>
    </source>
</evidence>
<dbReference type="RefSeq" id="XP_022248769.1">
    <property type="nucleotide sequence ID" value="XM_022393061.1"/>
</dbReference>
<dbReference type="Proteomes" id="UP000694941">
    <property type="component" value="Unplaced"/>
</dbReference>
<dbReference type="Pfam" id="PF08788">
    <property type="entry name" value="NHR2"/>
    <property type="match status" value="1"/>
</dbReference>
<dbReference type="PROSITE" id="PS50865">
    <property type="entry name" value="ZF_MYND_2"/>
    <property type="match status" value="1"/>
</dbReference>
<feature type="domain" description="TAFH" evidence="13">
    <location>
        <begin position="75"/>
        <end position="170"/>
    </location>
</feature>
<evidence type="ECO:0000256" key="6">
    <source>
        <dbReference type="ARBA" id="ARBA00023015"/>
    </source>
</evidence>
<dbReference type="Gene3D" id="1.20.120.1110">
    <property type="entry name" value="TAFH/NHR1 domain"/>
    <property type="match status" value="1"/>
</dbReference>
<evidence type="ECO:0000313" key="14">
    <source>
        <dbReference type="Proteomes" id="UP000694941"/>
    </source>
</evidence>
<dbReference type="InterPro" id="IPR014896">
    <property type="entry name" value="NHR2"/>
</dbReference>
<dbReference type="Pfam" id="PF01753">
    <property type="entry name" value="zf-MYND"/>
    <property type="match status" value="1"/>
</dbReference>
<dbReference type="PANTHER" id="PTHR10379:SF14">
    <property type="entry name" value="NERVY, ISOFORM D"/>
    <property type="match status" value="1"/>
</dbReference>